<proteinExistence type="inferred from homology"/>
<evidence type="ECO:0000313" key="11">
    <source>
        <dbReference type="Proteomes" id="UP001606300"/>
    </source>
</evidence>
<keyword evidence="7 9" id="KW-0472">Membrane</keyword>
<dbReference type="Proteomes" id="UP001606300">
    <property type="component" value="Unassembled WGS sequence"/>
</dbReference>
<gene>
    <name evidence="10" type="ORF">ACG02S_23695</name>
</gene>
<organism evidence="10 11">
    <name type="scientific">Pelomonas dachongensis</name>
    <dbReference type="NCBI Taxonomy" id="3299029"/>
    <lineage>
        <taxon>Bacteria</taxon>
        <taxon>Pseudomonadati</taxon>
        <taxon>Pseudomonadota</taxon>
        <taxon>Betaproteobacteria</taxon>
        <taxon>Burkholderiales</taxon>
        <taxon>Sphaerotilaceae</taxon>
        <taxon>Roseateles</taxon>
    </lineage>
</organism>
<evidence type="ECO:0000256" key="6">
    <source>
        <dbReference type="ARBA" id="ARBA00022989"/>
    </source>
</evidence>
<evidence type="ECO:0000256" key="9">
    <source>
        <dbReference type="SAM" id="Phobius"/>
    </source>
</evidence>
<dbReference type="InterPro" id="IPR007272">
    <property type="entry name" value="Sulf_transp_TsuA/YedE"/>
</dbReference>
<keyword evidence="6 9" id="KW-1133">Transmembrane helix</keyword>
<evidence type="ECO:0000313" key="10">
    <source>
        <dbReference type="EMBL" id="MFG6416907.1"/>
    </source>
</evidence>
<name>A0ABW7ETR3_9BURK</name>
<feature type="transmembrane region" description="Helical" evidence="9">
    <location>
        <begin position="52"/>
        <end position="75"/>
    </location>
</feature>
<keyword evidence="2" id="KW-0813">Transport</keyword>
<comment type="similarity">
    <text evidence="8">Belongs to the TsuA/YedE (TC 9.B.102) family.</text>
</comment>
<feature type="transmembrane region" description="Helical" evidence="9">
    <location>
        <begin position="82"/>
        <end position="101"/>
    </location>
</feature>
<evidence type="ECO:0000256" key="5">
    <source>
        <dbReference type="ARBA" id="ARBA00022692"/>
    </source>
</evidence>
<dbReference type="PANTHER" id="PTHR30574">
    <property type="entry name" value="INNER MEMBRANE PROTEIN YEDE"/>
    <property type="match status" value="1"/>
</dbReference>
<protein>
    <submittedName>
        <fullName evidence="10">YeeE/YedE family protein</fullName>
    </submittedName>
</protein>
<evidence type="ECO:0000256" key="2">
    <source>
        <dbReference type="ARBA" id="ARBA00022448"/>
    </source>
</evidence>
<dbReference type="EMBL" id="JBIGHY010000013">
    <property type="protein sequence ID" value="MFG6416907.1"/>
    <property type="molecule type" value="Genomic_DNA"/>
</dbReference>
<accession>A0ABW7ETR3</accession>
<keyword evidence="5 9" id="KW-0812">Transmembrane</keyword>
<evidence type="ECO:0000256" key="7">
    <source>
        <dbReference type="ARBA" id="ARBA00023136"/>
    </source>
</evidence>
<reference evidence="10 11" key="1">
    <citation type="submission" date="2024-09" db="EMBL/GenBank/DDBJ databases">
        <title>Novel species of the genus Pelomonas and Roseateles isolated from streams.</title>
        <authorList>
            <person name="Lu H."/>
        </authorList>
    </citation>
    <scope>NUCLEOTIDE SEQUENCE [LARGE SCALE GENOMIC DNA]</scope>
    <source>
        <strain evidence="10 11">DC23W</strain>
    </source>
</reference>
<feature type="transmembrane region" description="Helical" evidence="9">
    <location>
        <begin position="121"/>
        <end position="142"/>
    </location>
</feature>
<keyword evidence="11" id="KW-1185">Reference proteome</keyword>
<sequence>MNIDWNAFTPMAALAGGALIGLGAALLLLLNGRIAGISGVLGGLLRPVRGDVAWRAAFVGGLVVAPLAYALLAAVPAPRIDAGWGLLVLAGLAVGVGTRYGSGCTSGHGVCGLSRLSPRSLVATLAFMGAGFATVGVMRHLLSF</sequence>
<evidence type="ECO:0000256" key="1">
    <source>
        <dbReference type="ARBA" id="ARBA00004429"/>
    </source>
</evidence>
<dbReference type="RefSeq" id="WP_394472968.1">
    <property type="nucleotide sequence ID" value="NZ_JBIGHY010000013.1"/>
</dbReference>
<keyword evidence="3" id="KW-1003">Cell membrane</keyword>
<evidence type="ECO:0000256" key="4">
    <source>
        <dbReference type="ARBA" id="ARBA00022519"/>
    </source>
</evidence>
<dbReference type="PANTHER" id="PTHR30574:SF1">
    <property type="entry name" value="SULPHUR TRANSPORT DOMAIN-CONTAINING PROTEIN"/>
    <property type="match status" value="1"/>
</dbReference>
<comment type="caution">
    <text evidence="10">The sequence shown here is derived from an EMBL/GenBank/DDBJ whole genome shotgun (WGS) entry which is preliminary data.</text>
</comment>
<evidence type="ECO:0000256" key="8">
    <source>
        <dbReference type="ARBA" id="ARBA00035655"/>
    </source>
</evidence>
<evidence type="ECO:0000256" key="3">
    <source>
        <dbReference type="ARBA" id="ARBA00022475"/>
    </source>
</evidence>
<keyword evidence="4" id="KW-0997">Cell inner membrane</keyword>
<comment type="subcellular location">
    <subcellularLocation>
        <location evidence="1">Cell inner membrane</location>
        <topology evidence="1">Multi-pass membrane protein</topology>
    </subcellularLocation>
</comment>